<protein>
    <recommendedName>
        <fullName evidence="3">DUF1579 domain-containing protein</fullName>
    </recommendedName>
</protein>
<dbReference type="Proteomes" id="UP001237448">
    <property type="component" value="Unassembled WGS sequence"/>
</dbReference>
<evidence type="ECO:0000313" key="1">
    <source>
        <dbReference type="EMBL" id="MDQ0392641.1"/>
    </source>
</evidence>
<evidence type="ECO:0008006" key="3">
    <source>
        <dbReference type="Google" id="ProtNLM"/>
    </source>
</evidence>
<sequence>MALFKLGDPWMELMRFAGKWLAHSAMAGRDGETLIPFGVSQRKSWIGRTEDIQIFQAPTFEQGAEAASQWFGTTRGTCLRAMFGFDGYATIGGIKRDAIIAYAADGNGEAEVKMTAPYRRGGVPGDYESYQPILTLSDNGEVDPDRYAQLMSALRAGRDMHPIKEVRQVARWTPMSNF</sequence>
<comment type="caution">
    <text evidence="1">The sequence shown here is derived from an EMBL/GenBank/DDBJ whole genome shotgun (WGS) entry which is preliminary data.</text>
</comment>
<accession>A0ABU0FDY3</accession>
<dbReference type="RefSeq" id="WP_307426830.1">
    <property type="nucleotide sequence ID" value="NZ_JAUSVK010000001.1"/>
</dbReference>
<evidence type="ECO:0000313" key="2">
    <source>
        <dbReference type="Proteomes" id="UP001237448"/>
    </source>
</evidence>
<reference evidence="1 2" key="1">
    <citation type="submission" date="2023-07" db="EMBL/GenBank/DDBJ databases">
        <title>Genomic Encyclopedia of Type Strains, Phase IV (KMG-IV): sequencing the most valuable type-strain genomes for metagenomic binning, comparative biology and taxonomic classification.</title>
        <authorList>
            <person name="Goeker M."/>
        </authorList>
    </citation>
    <scope>NUCLEOTIDE SEQUENCE [LARGE SCALE GENOMIC DNA]</scope>
    <source>
        <strain evidence="1 2">DSM 5896</strain>
    </source>
</reference>
<proteinExistence type="predicted"/>
<dbReference type="EMBL" id="JAUSVK010000001">
    <property type="protein sequence ID" value="MDQ0392641.1"/>
    <property type="molecule type" value="Genomic_DNA"/>
</dbReference>
<name>A0ABU0FDY3_9HYPH</name>
<organism evidence="1 2">
    <name type="scientific">Labrys monachus</name>
    <dbReference type="NCBI Taxonomy" id="217067"/>
    <lineage>
        <taxon>Bacteria</taxon>
        <taxon>Pseudomonadati</taxon>
        <taxon>Pseudomonadota</taxon>
        <taxon>Alphaproteobacteria</taxon>
        <taxon>Hyphomicrobiales</taxon>
        <taxon>Xanthobacteraceae</taxon>
        <taxon>Labrys</taxon>
    </lineage>
</organism>
<keyword evidence="2" id="KW-1185">Reference proteome</keyword>
<gene>
    <name evidence="1" type="ORF">J3R73_002433</name>
</gene>